<gene>
    <name evidence="6" type="primary">lpxA</name>
    <name evidence="8" type="ORF">ENW48_08770</name>
</gene>
<keyword evidence="1 6" id="KW-0444">Lipid biosynthesis</keyword>
<keyword evidence="3 6" id="KW-0808">Transferase</keyword>
<evidence type="ECO:0000256" key="3">
    <source>
        <dbReference type="ARBA" id="ARBA00022679"/>
    </source>
</evidence>
<accession>A0A7C5EQR7</accession>
<dbReference type="NCBIfam" id="TIGR01852">
    <property type="entry name" value="lipid_A_lpxA"/>
    <property type="match status" value="1"/>
</dbReference>
<comment type="caution">
    <text evidence="8">The sequence shown here is derived from an EMBL/GenBank/DDBJ whole genome shotgun (WGS) entry which is preliminary data.</text>
</comment>
<evidence type="ECO:0000256" key="6">
    <source>
        <dbReference type="HAMAP-Rule" id="MF_00387"/>
    </source>
</evidence>
<protein>
    <recommendedName>
        <fullName evidence="6">Acyl-[acyl-carrier-protein]--UDP-N-acetylglucosamine O-acyltransferase</fullName>
        <shortName evidence="6">UDP-N-acetylglucosamine acyltransferase</shortName>
        <ecNumber evidence="6">2.3.1.129</ecNumber>
    </recommendedName>
</protein>
<dbReference type="GO" id="GO:0016020">
    <property type="term" value="C:membrane"/>
    <property type="evidence" value="ECO:0007669"/>
    <property type="project" value="GOC"/>
</dbReference>
<dbReference type="GO" id="GO:0005737">
    <property type="term" value="C:cytoplasm"/>
    <property type="evidence" value="ECO:0007669"/>
    <property type="project" value="UniProtKB-SubCell"/>
</dbReference>
<comment type="function">
    <text evidence="6">Involved in the biosynthesis of lipid A, a phosphorylated glycolipid that anchors the lipopolysaccharide to the outer membrane of the cell.</text>
</comment>
<keyword evidence="5 6" id="KW-0012">Acyltransferase</keyword>
<evidence type="ECO:0000256" key="1">
    <source>
        <dbReference type="ARBA" id="ARBA00022516"/>
    </source>
</evidence>
<dbReference type="PANTHER" id="PTHR43480">
    <property type="entry name" value="ACYL-[ACYL-CARRIER-PROTEIN]--UDP-N-ACETYLGLUCOSAMINE O-ACYLTRANSFERASE"/>
    <property type="match status" value="1"/>
</dbReference>
<dbReference type="CDD" id="cd03351">
    <property type="entry name" value="LbH_UDP-GlcNAc_AT"/>
    <property type="match status" value="1"/>
</dbReference>
<dbReference type="UniPathway" id="UPA00359">
    <property type="reaction ID" value="UER00477"/>
</dbReference>
<proteinExistence type="inferred from homology"/>
<dbReference type="Pfam" id="PF13720">
    <property type="entry name" value="Acetyltransf_11"/>
    <property type="match status" value="1"/>
</dbReference>
<comment type="subcellular location">
    <subcellularLocation>
        <location evidence="6">Cytoplasm</location>
    </subcellularLocation>
</comment>
<name>A0A7C5EQR7_9BACT</name>
<dbReference type="EC" id="2.3.1.129" evidence="6"/>
<dbReference type="PIRSF" id="PIRSF000456">
    <property type="entry name" value="UDP-GlcNAc_acltr"/>
    <property type="match status" value="1"/>
</dbReference>
<comment type="catalytic activity">
    <reaction evidence="6">
        <text>a (3R)-hydroxyacyl-[ACP] + UDP-N-acetyl-alpha-D-glucosamine = a UDP-3-O-[(3R)-3-hydroxyacyl]-N-acetyl-alpha-D-glucosamine + holo-[ACP]</text>
        <dbReference type="Rhea" id="RHEA:67812"/>
        <dbReference type="Rhea" id="RHEA-COMP:9685"/>
        <dbReference type="Rhea" id="RHEA-COMP:9945"/>
        <dbReference type="ChEBI" id="CHEBI:57705"/>
        <dbReference type="ChEBI" id="CHEBI:64479"/>
        <dbReference type="ChEBI" id="CHEBI:78827"/>
        <dbReference type="ChEBI" id="CHEBI:173225"/>
        <dbReference type="EC" id="2.3.1.129"/>
    </reaction>
</comment>
<keyword evidence="2 6" id="KW-0441">Lipid A biosynthesis</keyword>
<dbReference type="GO" id="GO:0008780">
    <property type="term" value="F:acyl-[acyl-carrier-protein]-UDP-N-acetylglucosamine O-acyltransferase activity"/>
    <property type="evidence" value="ECO:0007669"/>
    <property type="project" value="UniProtKB-UniRule"/>
</dbReference>
<reference evidence="8" key="1">
    <citation type="journal article" date="2020" name="mSystems">
        <title>Genome- and Community-Level Interaction Insights into Carbon Utilization and Element Cycling Functions of Hydrothermarchaeota in Hydrothermal Sediment.</title>
        <authorList>
            <person name="Zhou Z."/>
            <person name="Liu Y."/>
            <person name="Xu W."/>
            <person name="Pan J."/>
            <person name="Luo Z.H."/>
            <person name="Li M."/>
        </authorList>
    </citation>
    <scope>NUCLEOTIDE SEQUENCE [LARGE SCALE GENOMIC DNA]</scope>
    <source>
        <strain evidence="8">SpSt-853</strain>
    </source>
</reference>
<dbReference type="Gene3D" id="1.20.1180.10">
    <property type="entry name" value="Udp N-acetylglucosamine O-acyltransferase, C-terminal domain"/>
    <property type="match status" value="1"/>
</dbReference>
<keyword evidence="6" id="KW-0963">Cytoplasm</keyword>
<evidence type="ECO:0000256" key="2">
    <source>
        <dbReference type="ARBA" id="ARBA00022556"/>
    </source>
</evidence>
<keyword evidence="6" id="KW-0677">Repeat</keyword>
<feature type="domain" description="UDP N-acetylglucosamine O-acyltransferase C-terminal" evidence="7">
    <location>
        <begin position="176"/>
        <end position="257"/>
    </location>
</feature>
<keyword evidence="4 6" id="KW-0443">Lipid metabolism</keyword>
<evidence type="ECO:0000313" key="8">
    <source>
        <dbReference type="EMBL" id="HGZ12298.1"/>
    </source>
</evidence>
<dbReference type="InterPro" id="IPR029098">
    <property type="entry name" value="Acetyltransf_C"/>
</dbReference>
<comment type="similarity">
    <text evidence="6">Belongs to the transferase hexapeptide repeat family. LpxA subfamily.</text>
</comment>
<organism evidence="8">
    <name type="scientific">Desulfobacca acetoxidans</name>
    <dbReference type="NCBI Taxonomy" id="60893"/>
    <lineage>
        <taxon>Bacteria</taxon>
        <taxon>Pseudomonadati</taxon>
        <taxon>Thermodesulfobacteriota</taxon>
        <taxon>Desulfobaccia</taxon>
        <taxon>Desulfobaccales</taxon>
        <taxon>Desulfobaccaceae</taxon>
        <taxon>Desulfobacca</taxon>
    </lineage>
</organism>
<dbReference type="InterPro" id="IPR010137">
    <property type="entry name" value="Lipid_A_LpxA"/>
</dbReference>
<dbReference type="InterPro" id="IPR011004">
    <property type="entry name" value="Trimer_LpxA-like_sf"/>
</dbReference>
<comment type="subunit">
    <text evidence="6">Homotrimer.</text>
</comment>
<dbReference type="PANTHER" id="PTHR43480:SF1">
    <property type="entry name" value="ACYL-[ACYL-CARRIER-PROTEIN]--UDP-N-ACETYLGLUCOSAMINE O-ACYLTRANSFERASE, MITOCHONDRIAL-RELATED"/>
    <property type="match status" value="1"/>
</dbReference>
<dbReference type="SUPFAM" id="SSF51161">
    <property type="entry name" value="Trimeric LpxA-like enzymes"/>
    <property type="match status" value="1"/>
</dbReference>
<dbReference type="NCBIfam" id="NF003657">
    <property type="entry name" value="PRK05289.1"/>
    <property type="match status" value="1"/>
</dbReference>
<dbReference type="HAMAP" id="MF_00387">
    <property type="entry name" value="LpxA"/>
    <property type="match status" value="1"/>
</dbReference>
<dbReference type="AlphaFoldDB" id="A0A7C5EQR7"/>
<dbReference type="Gene3D" id="2.160.10.10">
    <property type="entry name" value="Hexapeptide repeat proteins"/>
    <property type="match status" value="1"/>
</dbReference>
<evidence type="ECO:0000259" key="7">
    <source>
        <dbReference type="Pfam" id="PF13720"/>
    </source>
</evidence>
<comment type="pathway">
    <text evidence="6">Glycolipid biosynthesis; lipid IV(A) biosynthesis; lipid IV(A) from (3R)-3-hydroxytetradecanoyl-[acyl-carrier-protein] and UDP-N-acetyl-alpha-D-glucosamine: step 1/6.</text>
</comment>
<sequence>MVSIHPTALVDKAAELAPGVRVGPYSIIQGRVVIGPDTEIGPHVVIREFTTIGARCRIFQFASLGEIPQDLKFRGEESRLIIGDDNVIREFVTMHRGTEGGGGVTQVGNGNLFMAYSHVAHDCQVGNGVIMSNAATLGGHIVVEDKAILGGLAAVHQFSRIGRHAFVGGASAVARDVPPYALVYGNRAKLVGLNLVGLKRSGFSDATIQALKQAFEILFFSGMNMKEALQQVRQELGHIPEIQHLLTFTENTERGLVPVNGRDNRTNRG</sequence>
<dbReference type="GO" id="GO:0009245">
    <property type="term" value="P:lipid A biosynthetic process"/>
    <property type="evidence" value="ECO:0007669"/>
    <property type="project" value="UniProtKB-UniRule"/>
</dbReference>
<evidence type="ECO:0000256" key="5">
    <source>
        <dbReference type="ARBA" id="ARBA00023315"/>
    </source>
</evidence>
<evidence type="ECO:0000256" key="4">
    <source>
        <dbReference type="ARBA" id="ARBA00023098"/>
    </source>
</evidence>
<dbReference type="EMBL" id="DTKJ01000059">
    <property type="protein sequence ID" value="HGZ12298.1"/>
    <property type="molecule type" value="Genomic_DNA"/>
</dbReference>
<dbReference type="InterPro" id="IPR037157">
    <property type="entry name" value="Acetyltransf_C_sf"/>
</dbReference>